<feature type="region of interest" description="Disordered" evidence="1">
    <location>
        <begin position="23"/>
        <end position="85"/>
    </location>
</feature>
<protein>
    <submittedName>
        <fullName evidence="2">Uncharacterized protein</fullName>
    </submittedName>
</protein>
<feature type="compositionally biased region" description="Basic and acidic residues" evidence="1">
    <location>
        <begin position="23"/>
        <end position="35"/>
    </location>
</feature>
<dbReference type="AlphaFoldDB" id="A0A151MFZ8"/>
<name>A0A151MFZ8_ALLMI</name>
<evidence type="ECO:0000256" key="1">
    <source>
        <dbReference type="SAM" id="MobiDB-lite"/>
    </source>
</evidence>
<dbReference type="EMBL" id="AKHW03006215">
    <property type="protein sequence ID" value="KYO23423.1"/>
    <property type="molecule type" value="Genomic_DNA"/>
</dbReference>
<evidence type="ECO:0000313" key="2">
    <source>
        <dbReference type="EMBL" id="KYO23423.1"/>
    </source>
</evidence>
<organism evidence="2 3">
    <name type="scientific">Alligator mississippiensis</name>
    <name type="common">American alligator</name>
    <dbReference type="NCBI Taxonomy" id="8496"/>
    <lineage>
        <taxon>Eukaryota</taxon>
        <taxon>Metazoa</taxon>
        <taxon>Chordata</taxon>
        <taxon>Craniata</taxon>
        <taxon>Vertebrata</taxon>
        <taxon>Euteleostomi</taxon>
        <taxon>Archelosauria</taxon>
        <taxon>Archosauria</taxon>
        <taxon>Crocodylia</taxon>
        <taxon>Alligatoridae</taxon>
        <taxon>Alligatorinae</taxon>
        <taxon>Alligator</taxon>
    </lineage>
</organism>
<feature type="compositionally biased region" description="Basic and acidic residues" evidence="1">
    <location>
        <begin position="66"/>
        <end position="79"/>
    </location>
</feature>
<gene>
    <name evidence="2" type="ORF">Y1Q_0005793</name>
</gene>
<comment type="caution">
    <text evidence="2">The sequence shown here is derived from an EMBL/GenBank/DDBJ whole genome shotgun (WGS) entry which is preliminary data.</text>
</comment>
<keyword evidence="3" id="KW-1185">Reference proteome</keyword>
<evidence type="ECO:0000313" key="3">
    <source>
        <dbReference type="Proteomes" id="UP000050525"/>
    </source>
</evidence>
<sequence length="85" mass="9529">MVFFSRALVDKVVDRDPTSICRETADISQHHEEGTSAKPSSRRRRTQGMQVLPGMLQGPQAILTKKSLETEPNEEKEGNSECQQT</sequence>
<reference evidence="2 3" key="1">
    <citation type="journal article" date="2012" name="Genome Biol.">
        <title>Sequencing three crocodilian genomes to illuminate the evolution of archosaurs and amniotes.</title>
        <authorList>
            <person name="St John J.A."/>
            <person name="Braun E.L."/>
            <person name="Isberg S.R."/>
            <person name="Miles L.G."/>
            <person name="Chong A.Y."/>
            <person name="Gongora J."/>
            <person name="Dalzell P."/>
            <person name="Moran C."/>
            <person name="Bed'hom B."/>
            <person name="Abzhanov A."/>
            <person name="Burgess S.C."/>
            <person name="Cooksey A.M."/>
            <person name="Castoe T.A."/>
            <person name="Crawford N.G."/>
            <person name="Densmore L.D."/>
            <person name="Drew J.C."/>
            <person name="Edwards S.V."/>
            <person name="Faircloth B.C."/>
            <person name="Fujita M.K."/>
            <person name="Greenwold M.J."/>
            <person name="Hoffmann F.G."/>
            <person name="Howard J.M."/>
            <person name="Iguchi T."/>
            <person name="Janes D.E."/>
            <person name="Khan S.Y."/>
            <person name="Kohno S."/>
            <person name="de Koning A.J."/>
            <person name="Lance S.L."/>
            <person name="McCarthy F.M."/>
            <person name="McCormack J.E."/>
            <person name="Merchant M.E."/>
            <person name="Peterson D.G."/>
            <person name="Pollock D.D."/>
            <person name="Pourmand N."/>
            <person name="Raney B.J."/>
            <person name="Roessler K.A."/>
            <person name="Sanford J.R."/>
            <person name="Sawyer R.H."/>
            <person name="Schmidt C.J."/>
            <person name="Triplett E.W."/>
            <person name="Tuberville T.D."/>
            <person name="Venegas-Anaya M."/>
            <person name="Howard J.T."/>
            <person name="Jarvis E.D."/>
            <person name="Guillette L.J.Jr."/>
            <person name="Glenn T.C."/>
            <person name="Green R.E."/>
            <person name="Ray D.A."/>
        </authorList>
    </citation>
    <scope>NUCLEOTIDE SEQUENCE [LARGE SCALE GENOMIC DNA]</scope>
    <source>
        <strain evidence="2">KSC_2009_1</strain>
    </source>
</reference>
<accession>A0A151MFZ8</accession>
<proteinExistence type="predicted"/>
<dbReference type="Proteomes" id="UP000050525">
    <property type="component" value="Unassembled WGS sequence"/>
</dbReference>